<evidence type="ECO:0000313" key="3">
    <source>
        <dbReference type="EMBL" id="KAE9155771.1"/>
    </source>
</evidence>
<evidence type="ECO:0000313" key="2">
    <source>
        <dbReference type="EMBL" id="KAE9141003.1"/>
    </source>
</evidence>
<dbReference type="Proteomes" id="UP000440732">
    <property type="component" value="Unassembled WGS sequence"/>
</dbReference>
<reference evidence="4 5" key="1">
    <citation type="submission" date="2018-08" db="EMBL/GenBank/DDBJ databases">
        <title>Genomic investigation of the strawberry pathogen Phytophthora fragariae indicates pathogenicity is determined by transcriptional variation in three key races.</title>
        <authorList>
            <person name="Adams T.M."/>
            <person name="Armitage A.D."/>
            <person name="Sobczyk M.K."/>
            <person name="Bates H.J."/>
            <person name="Dunwell J.M."/>
            <person name="Nellist C.F."/>
            <person name="Harrison R.J."/>
        </authorList>
    </citation>
    <scope>NUCLEOTIDE SEQUENCE [LARGE SCALE GENOMIC DNA]</scope>
    <source>
        <strain evidence="3 4">NOV-5</strain>
        <strain evidence="2 5">NOV-71</strain>
    </source>
</reference>
<sequence length="31" mass="3419">MDDDANEDQVEGHFVGPDFSFGPNKGLFDDC</sequence>
<proteinExistence type="predicted"/>
<accession>A0A6A3UUS2</accession>
<dbReference type="EMBL" id="QXGA01000006">
    <property type="protein sequence ID" value="KAE9155771.1"/>
    <property type="molecule type" value="Genomic_DNA"/>
</dbReference>
<gene>
    <name evidence="3" type="ORF">PF006_g313</name>
    <name evidence="2" type="ORF">PF007_g444</name>
</gene>
<protein>
    <submittedName>
        <fullName evidence="3">Uncharacterized protein</fullName>
    </submittedName>
</protein>
<name>A0A6A3UUS2_9STRA</name>
<feature type="region of interest" description="Disordered" evidence="1">
    <location>
        <begin position="1"/>
        <end position="31"/>
    </location>
</feature>
<organism evidence="3 4">
    <name type="scientific">Phytophthora fragariae</name>
    <dbReference type="NCBI Taxonomy" id="53985"/>
    <lineage>
        <taxon>Eukaryota</taxon>
        <taxon>Sar</taxon>
        <taxon>Stramenopiles</taxon>
        <taxon>Oomycota</taxon>
        <taxon>Peronosporomycetes</taxon>
        <taxon>Peronosporales</taxon>
        <taxon>Peronosporaceae</taxon>
        <taxon>Phytophthora</taxon>
    </lineage>
</organism>
<evidence type="ECO:0000256" key="1">
    <source>
        <dbReference type="SAM" id="MobiDB-lite"/>
    </source>
</evidence>
<comment type="caution">
    <text evidence="3">The sequence shown here is derived from an EMBL/GenBank/DDBJ whole genome shotgun (WGS) entry which is preliminary data.</text>
</comment>
<evidence type="ECO:0000313" key="4">
    <source>
        <dbReference type="Proteomes" id="UP000440732"/>
    </source>
</evidence>
<evidence type="ECO:0000313" key="5">
    <source>
        <dbReference type="Proteomes" id="UP000441208"/>
    </source>
</evidence>
<dbReference type="AlphaFoldDB" id="A0A6A3UUS2"/>
<dbReference type="Proteomes" id="UP000441208">
    <property type="component" value="Unassembled WGS sequence"/>
</dbReference>
<dbReference type="EMBL" id="QXFZ01000008">
    <property type="protein sequence ID" value="KAE9141003.1"/>
    <property type="molecule type" value="Genomic_DNA"/>
</dbReference>